<dbReference type="OrthoDB" id="5855231at2759"/>
<dbReference type="InterPro" id="IPR052709">
    <property type="entry name" value="Transposase-MT_Hybrid"/>
</dbReference>
<evidence type="ECO:0000313" key="1">
    <source>
        <dbReference type="EMBL" id="VDP11086.1"/>
    </source>
</evidence>
<dbReference type="WBParaSite" id="HPBE_0001830401-mRNA-1">
    <property type="protein sequence ID" value="HPBE_0001830401-mRNA-1"/>
    <property type="gene ID" value="HPBE_0001830401"/>
</dbReference>
<reference evidence="3" key="2">
    <citation type="submission" date="2019-09" db="UniProtKB">
        <authorList>
            <consortium name="WormBaseParasite"/>
        </authorList>
    </citation>
    <scope>IDENTIFICATION</scope>
</reference>
<evidence type="ECO:0000313" key="3">
    <source>
        <dbReference type="WBParaSite" id="HPBE_0001830401-mRNA-1"/>
    </source>
</evidence>
<sequence length="225" mass="25597">MNKKGARLDLDGLRSRVEADPYQTTRELSSTLGASHSTVVRGLKSIGKVQKLGRWVPHDLTQHDMDRRADVALSRLTLRRTHGWLDNLVTEDEKWIFYSNYHRRAQWVDATGEAQDVVKMYFQHDNARPHIARATAAELADYGWTVLPHPPYSPDLAPSGAELADYGWTVLPHPPYSPDLAPSDYCLFSSPQRYLDGQQFRNRCQGGTAHIFRITTGHVLEKRHP</sequence>
<name>A0A183G8S8_HELPZ</name>
<dbReference type="AlphaFoldDB" id="A0A183G8S8"/>
<accession>A0A3P8EV15</accession>
<evidence type="ECO:0000313" key="2">
    <source>
        <dbReference type="Proteomes" id="UP000050761"/>
    </source>
</evidence>
<reference evidence="1 2" key="1">
    <citation type="submission" date="2018-11" db="EMBL/GenBank/DDBJ databases">
        <authorList>
            <consortium name="Pathogen Informatics"/>
        </authorList>
    </citation>
    <scope>NUCLEOTIDE SEQUENCE [LARGE SCALE GENOMIC DNA]</scope>
</reference>
<dbReference type="GO" id="GO:0003676">
    <property type="term" value="F:nucleic acid binding"/>
    <property type="evidence" value="ECO:0007669"/>
    <property type="project" value="InterPro"/>
</dbReference>
<dbReference type="Proteomes" id="UP000050761">
    <property type="component" value="Unassembled WGS sequence"/>
</dbReference>
<dbReference type="PANTHER" id="PTHR46060">
    <property type="entry name" value="MARINER MOS1 TRANSPOSASE-LIKE PROTEIN"/>
    <property type="match status" value="1"/>
</dbReference>
<dbReference type="Gene3D" id="3.30.420.10">
    <property type="entry name" value="Ribonuclease H-like superfamily/Ribonuclease H"/>
    <property type="match status" value="3"/>
</dbReference>
<protein>
    <submittedName>
        <fullName evidence="3">HTH_48 domain-containing protein</fullName>
    </submittedName>
</protein>
<keyword evidence="2" id="KW-1185">Reference proteome</keyword>
<organism evidence="2 3">
    <name type="scientific">Heligmosomoides polygyrus</name>
    <name type="common">Parasitic roundworm</name>
    <dbReference type="NCBI Taxonomy" id="6339"/>
    <lineage>
        <taxon>Eukaryota</taxon>
        <taxon>Metazoa</taxon>
        <taxon>Ecdysozoa</taxon>
        <taxon>Nematoda</taxon>
        <taxon>Chromadorea</taxon>
        <taxon>Rhabditida</taxon>
        <taxon>Rhabditina</taxon>
        <taxon>Rhabditomorpha</taxon>
        <taxon>Strongyloidea</taxon>
        <taxon>Heligmosomidae</taxon>
        <taxon>Heligmosomoides</taxon>
    </lineage>
</organism>
<accession>A0A183G8S8</accession>
<dbReference type="InterPro" id="IPR036388">
    <property type="entry name" value="WH-like_DNA-bd_sf"/>
</dbReference>
<gene>
    <name evidence="1" type="ORF">HPBE_LOCUS18303</name>
</gene>
<dbReference type="EMBL" id="UZAH01030596">
    <property type="protein sequence ID" value="VDP11086.1"/>
    <property type="molecule type" value="Genomic_DNA"/>
</dbReference>
<proteinExistence type="predicted"/>
<dbReference type="InterPro" id="IPR036397">
    <property type="entry name" value="RNaseH_sf"/>
</dbReference>
<dbReference type="Gene3D" id="1.10.10.10">
    <property type="entry name" value="Winged helix-like DNA-binding domain superfamily/Winged helix DNA-binding domain"/>
    <property type="match status" value="1"/>
</dbReference>
<dbReference type="PANTHER" id="PTHR46060:SF1">
    <property type="entry name" value="MARINER MOS1 TRANSPOSASE-LIKE PROTEIN"/>
    <property type="match status" value="1"/>
</dbReference>